<gene>
    <name evidence="3" type="ORF">Gotri_028033</name>
</gene>
<dbReference type="AlphaFoldDB" id="A0A7J9FR88"/>
<evidence type="ECO:0000256" key="1">
    <source>
        <dbReference type="SAM" id="MobiDB-lite"/>
    </source>
</evidence>
<organism evidence="3 4">
    <name type="scientific">Gossypium trilobum</name>
    <dbReference type="NCBI Taxonomy" id="34281"/>
    <lineage>
        <taxon>Eukaryota</taxon>
        <taxon>Viridiplantae</taxon>
        <taxon>Streptophyta</taxon>
        <taxon>Embryophyta</taxon>
        <taxon>Tracheophyta</taxon>
        <taxon>Spermatophyta</taxon>
        <taxon>Magnoliopsida</taxon>
        <taxon>eudicotyledons</taxon>
        <taxon>Gunneridae</taxon>
        <taxon>Pentapetalae</taxon>
        <taxon>rosids</taxon>
        <taxon>malvids</taxon>
        <taxon>Malvales</taxon>
        <taxon>Malvaceae</taxon>
        <taxon>Malvoideae</taxon>
        <taxon>Gossypium</taxon>
    </lineage>
</organism>
<dbReference type="InterPro" id="IPR032001">
    <property type="entry name" value="SAWADEE_dom"/>
</dbReference>
<evidence type="ECO:0000259" key="2">
    <source>
        <dbReference type="Pfam" id="PF16719"/>
    </source>
</evidence>
<dbReference type="PANTHER" id="PTHR33827:SF9">
    <property type="entry name" value="SAWADEE DOMAIN-CONTAINING PROTEIN"/>
    <property type="match status" value="1"/>
</dbReference>
<sequence>MEALSVADDSIELEAKRKEDSSWHLCIVSLSSSGDSLIVNFGSQELKDMMLNKDEVLARLRFRSMPLQVDDCCHIEEGERVLVNTKLQSKDFFYDAEVEKVDRIRHSKRGCRCSFMIKWLDNDLEGQTLAVPSSSVMKLATKSISDHPIIHTLLKPEKDTDLSYSSPFLTILDDSDAEMDLNKLLQKQIEQISNLADAPEKDFLDGFLWRKKVLNNGQTPHNSTAESNACIPAVPDNRNHLKRITCSKTKLQVDIETKYQSGTAASMQEEFIQNRSRLSPLASRAALASSLLTAKKCLDMEFSSCMTANMFMKGKHSSEILAISVPLVSYASHAISPLISTQGDASCKPSSCIPTKVRGNENKTSVKINRSAEDKTSSPAKVTAEKVISEIAMTAEHAIARDKKSSVLGDVNVRPTTPMRLTRLAMRKGAVFPNECIEVKICTDNKKRRISGNKNKLCHSAIRQENENLGNEENNSTHIIDSSSSERNIAILESNVSATKTAKDASTPCSYNSFNIAGKNAQSGRRDQGKKRKAVYLDKQGRRFSPRNHRRRTRSQNKSHHGK</sequence>
<keyword evidence="4" id="KW-1185">Reference proteome</keyword>
<feature type="compositionally biased region" description="Basic residues" evidence="1">
    <location>
        <begin position="542"/>
        <end position="563"/>
    </location>
</feature>
<dbReference type="PANTHER" id="PTHR33827">
    <property type="entry name" value="PROTEIN SAWADEE HOMEODOMAIN HOMOLOG 2"/>
    <property type="match status" value="1"/>
</dbReference>
<dbReference type="GO" id="GO:0003682">
    <property type="term" value="F:chromatin binding"/>
    <property type="evidence" value="ECO:0007669"/>
    <property type="project" value="InterPro"/>
</dbReference>
<dbReference type="InterPro" id="IPR039276">
    <property type="entry name" value="SHH1/2"/>
</dbReference>
<comment type="caution">
    <text evidence="3">The sequence shown here is derived from an EMBL/GenBank/DDBJ whole genome shotgun (WGS) entry which is preliminary data.</text>
</comment>
<proteinExistence type="predicted"/>
<dbReference type="Gene3D" id="2.30.30.140">
    <property type="match status" value="1"/>
</dbReference>
<evidence type="ECO:0000313" key="4">
    <source>
        <dbReference type="Proteomes" id="UP000593568"/>
    </source>
</evidence>
<reference evidence="3 4" key="1">
    <citation type="journal article" date="2019" name="Genome Biol. Evol.">
        <title>Insights into the evolution of the New World diploid cottons (Gossypium, subgenus Houzingenia) based on genome sequencing.</title>
        <authorList>
            <person name="Grover C.E."/>
            <person name="Arick M.A. 2nd"/>
            <person name="Thrash A."/>
            <person name="Conover J.L."/>
            <person name="Sanders W.S."/>
            <person name="Peterson D.G."/>
            <person name="Frelichowski J.E."/>
            <person name="Scheffler J.A."/>
            <person name="Scheffler B.E."/>
            <person name="Wendel J.F."/>
        </authorList>
    </citation>
    <scope>NUCLEOTIDE SEQUENCE [LARGE SCALE GENOMIC DNA]</scope>
    <source>
        <strain evidence="3">8</strain>
        <tissue evidence="3">Leaf</tissue>
    </source>
</reference>
<feature type="region of interest" description="Disordered" evidence="1">
    <location>
        <begin position="519"/>
        <end position="563"/>
    </location>
</feature>
<evidence type="ECO:0000313" key="3">
    <source>
        <dbReference type="EMBL" id="MBA0787681.1"/>
    </source>
</evidence>
<dbReference type="EMBL" id="JABEZW010226302">
    <property type="protein sequence ID" value="MBA0787681.1"/>
    <property type="molecule type" value="Genomic_DNA"/>
</dbReference>
<name>A0A7J9FR88_9ROSI</name>
<dbReference type="Pfam" id="PF16719">
    <property type="entry name" value="SAWADEE"/>
    <property type="match status" value="1"/>
</dbReference>
<protein>
    <recommendedName>
        <fullName evidence="2">SAWADEE domain-containing protein</fullName>
    </recommendedName>
</protein>
<dbReference type="Proteomes" id="UP000593568">
    <property type="component" value="Unassembled WGS sequence"/>
</dbReference>
<accession>A0A7J9FR88</accession>
<feature type="domain" description="SAWADEE" evidence="2">
    <location>
        <begin position="10"/>
        <end position="136"/>
    </location>
</feature>